<dbReference type="AlphaFoldDB" id="A0A5N5T5I9"/>
<evidence type="ECO:0000313" key="3">
    <source>
        <dbReference type="EMBL" id="KAB7501851.1"/>
    </source>
</evidence>
<dbReference type="Proteomes" id="UP000326759">
    <property type="component" value="Unassembled WGS sequence"/>
</dbReference>
<feature type="compositionally biased region" description="Low complexity" evidence="1">
    <location>
        <begin position="88"/>
        <end position="98"/>
    </location>
</feature>
<organism evidence="3 4">
    <name type="scientific">Armadillidium nasatum</name>
    <dbReference type="NCBI Taxonomy" id="96803"/>
    <lineage>
        <taxon>Eukaryota</taxon>
        <taxon>Metazoa</taxon>
        <taxon>Ecdysozoa</taxon>
        <taxon>Arthropoda</taxon>
        <taxon>Crustacea</taxon>
        <taxon>Multicrustacea</taxon>
        <taxon>Malacostraca</taxon>
        <taxon>Eumalacostraca</taxon>
        <taxon>Peracarida</taxon>
        <taxon>Isopoda</taxon>
        <taxon>Oniscidea</taxon>
        <taxon>Crinocheta</taxon>
        <taxon>Armadillidiidae</taxon>
        <taxon>Armadillidium</taxon>
    </lineage>
</organism>
<keyword evidence="2" id="KW-0812">Transmembrane</keyword>
<name>A0A5N5T5I9_9CRUS</name>
<evidence type="ECO:0000256" key="1">
    <source>
        <dbReference type="SAM" id="MobiDB-lite"/>
    </source>
</evidence>
<sequence>MASLGEKRTPMAWQHRDMNYHHAAYQERYGQGYEMNGIRTGPPSTSDRLSHRTDKSWHTQRDSQAAYPPSRPSYSTGRPPSQPHSAVTSSNTSTSSSESDTENEDPRGPMQLPPFPPQPIYGGGYEGYYPGYPPSVSHYPGTLKSAKSVPAIGTWDGEPCPIHGIGPMSLPGPHPPPIMMPPHAAFTLPPKKANSIYDMRILAAHPPPPASVGAIYGTLPVRPPGIDRRSLVGAPAGIPPQLLPPMARPRPIVLSEGGTAEPLPVRSPPDKTSTLPLDVASKMTDTNKDEKHKEKCRGGLCVGMIVMGVICTGLLLGILLVFIL</sequence>
<reference evidence="3 4" key="1">
    <citation type="journal article" date="2019" name="PLoS Biol.">
        <title>Sex chromosomes control vertical transmission of feminizing Wolbachia symbionts in an isopod.</title>
        <authorList>
            <person name="Becking T."/>
            <person name="Chebbi M.A."/>
            <person name="Giraud I."/>
            <person name="Moumen B."/>
            <person name="Laverre T."/>
            <person name="Caubet Y."/>
            <person name="Peccoud J."/>
            <person name="Gilbert C."/>
            <person name="Cordaux R."/>
        </authorList>
    </citation>
    <scope>NUCLEOTIDE SEQUENCE [LARGE SCALE GENOMIC DNA]</scope>
    <source>
        <strain evidence="3">ANa2</strain>
        <tissue evidence="3">Whole body excluding digestive tract and cuticle</tissue>
    </source>
</reference>
<keyword evidence="2" id="KW-1133">Transmembrane helix</keyword>
<dbReference type="EMBL" id="SEYY01009315">
    <property type="protein sequence ID" value="KAB7501851.1"/>
    <property type="molecule type" value="Genomic_DNA"/>
</dbReference>
<proteinExistence type="predicted"/>
<dbReference type="OrthoDB" id="6362761at2759"/>
<evidence type="ECO:0000313" key="4">
    <source>
        <dbReference type="Proteomes" id="UP000326759"/>
    </source>
</evidence>
<evidence type="ECO:0000256" key="2">
    <source>
        <dbReference type="SAM" id="Phobius"/>
    </source>
</evidence>
<protein>
    <submittedName>
        <fullName evidence="3">Uncharacterized protein</fullName>
    </submittedName>
</protein>
<feature type="compositionally biased region" description="Basic and acidic residues" evidence="1">
    <location>
        <begin position="48"/>
        <end position="61"/>
    </location>
</feature>
<accession>A0A5N5T5I9</accession>
<feature type="compositionally biased region" description="Polar residues" evidence="1">
    <location>
        <begin position="72"/>
        <end position="87"/>
    </location>
</feature>
<keyword evidence="4" id="KW-1185">Reference proteome</keyword>
<feature type="transmembrane region" description="Helical" evidence="2">
    <location>
        <begin position="300"/>
        <end position="323"/>
    </location>
</feature>
<gene>
    <name evidence="3" type="ORF">Anas_10207</name>
</gene>
<comment type="caution">
    <text evidence="3">The sequence shown here is derived from an EMBL/GenBank/DDBJ whole genome shotgun (WGS) entry which is preliminary data.</text>
</comment>
<feature type="region of interest" description="Disordered" evidence="1">
    <location>
        <begin position="257"/>
        <end position="277"/>
    </location>
</feature>
<keyword evidence="2" id="KW-0472">Membrane</keyword>
<feature type="region of interest" description="Disordered" evidence="1">
    <location>
        <begin position="33"/>
        <end position="119"/>
    </location>
</feature>